<feature type="compositionally biased region" description="Basic and acidic residues" evidence="4">
    <location>
        <begin position="131"/>
        <end position="142"/>
    </location>
</feature>
<evidence type="ECO:0000313" key="6">
    <source>
        <dbReference type="EMBL" id="KAJ9639696.1"/>
    </source>
</evidence>
<dbReference type="PANTHER" id="PTHR10880:SF15">
    <property type="entry name" value="MSL COMPLEX SUBUNIT 3"/>
    <property type="match status" value="1"/>
</dbReference>
<feature type="region of interest" description="Disordered" evidence="4">
    <location>
        <begin position="185"/>
        <end position="279"/>
    </location>
</feature>
<evidence type="ECO:0000256" key="4">
    <source>
        <dbReference type="SAM" id="MobiDB-lite"/>
    </source>
</evidence>
<protein>
    <recommendedName>
        <fullName evidence="3">Chromatin modification-related protein EAF3</fullName>
    </recommendedName>
</protein>
<gene>
    <name evidence="6" type="primary">EAF3_1</name>
    <name evidence="6" type="ORF">H2204_003767</name>
</gene>
<name>A0AA39D0H0_9EURO</name>
<comment type="similarity">
    <text evidence="1">Belongs to the MRG family.</text>
</comment>
<proteinExistence type="inferred from homology"/>
<dbReference type="AlphaFoldDB" id="A0AA39D0H0"/>
<keyword evidence="7" id="KW-1185">Reference proteome</keyword>
<feature type="compositionally biased region" description="Low complexity" evidence="4">
    <location>
        <begin position="386"/>
        <end position="405"/>
    </location>
</feature>
<reference evidence="6" key="1">
    <citation type="submission" date="2022-10" db="EMBL/GenBank/DDBJ databases">
        <title>Culturing micro-colonial fungi from biological soil crusts in the Mojave desert and describing Neophaeococcomyces mojavensis, and introducing the new genera and species Taxawa tesnikishii.</title>
        <authorList>
            <person name="Kurbessoian T."/>
            <person name="Stajich J.E."/>
        </authorList>
    </citation>
    <scope>NUCLEOTIDE SEQUENCE</scope>
    <source>
        <strain evidence="6">TK_35</strain>
    </source>
</reference>
<dbReference type="GO" id="GO:0035267">
    <property type="term" value="C:NuA4 histone acetyltransferase complex"/>
    <property type="evidence" value="ECO:0007669"/>
    <property type="project" value="TreeGrafter"/>
</dbReference>
<evidence type="ECO:0000256" key="2">
    <source>
        <dbReference type="ARBA" id="ARBA00011353"/>
    </source>
</evidence>
<comment type="caution">
    <text evidence="6">The sequence shown here is derived from an EMBL/GenBank/DDBJ whole genome shotgun (WGS) entry which is preliminary data.</text>
</comment>
<evidence type="ECO:0000256" key="3">
    <source>
        <dbReference type="ARBA" id="ARBA00018505"/>
    </source>
</evidence>
<dbReference type="Pfam" id="PF22732">
    <property type="entry name" value="MSL3_chromo-like"/>
    <property type="match status" value="1"/>
</dbReference>
<feature type="region of interest" description="Disordered" evidence="4">
    <location>
        <begin position="376"/>
        <end position="518"/>
    </location>
</feature>
<evidence type="ECO:0000313" key="7">
    <source>
        <dbReference type="Proteomes" id="UP001172681"/>
    </source>
</evidence>
<organism evidence="6 7">
    <name type="scientific">Knufia peltigerae</name>
    <dbReference type="NCBI Taxonomy" id="1002370"/>
    <lineage>
        <taxon>Eukaryota</taxon>
        <taxon>Fungi</taxon>
        <taxon>Dikarya</taxon>
        <taxon>Ascomycota</taxon>
        <taxon>Pezizomycotina</taxon>
        <taxon>Eurotiomycetes</taxon>
        <taxon>Chaetothyriomycetidae</taxon>
        <taxon>Chaetothyriales</taxon>
        <taxon>Trichomeriaceae</taxon>
        <taxon>Knufia</taxon>
    </lineage>
</organism>
<feature type="region of interest" description="Disordered" evidence="4">
    <location>
        <begin position="84"/>
        <end position="167"/>
    </location>
</feature>
<dbReference type="EMBL" id="JAPDRN010000017">
    <property type="protein sequence ID" value="KAJ9639696.1"/>
    <property type="molecule type" value="Genomic_DNA"/>
</dbReference>
<dbReference type="SMART" id="SM00298">
    <property type="entry name" value="CHROMO"/>
    <property type="match status" value="1"/>
</dbReference>
<comment type="subunit">
    <text evidence="2">Component of the NuA4 histone acetyltransferase complex.</text>
</comment>
<dbReference type="Proteomes" id="UP001172681">
    <property type="component" value="Unassembled WGS sequence"/>
</dbReference>
<evidence type="ECO:0000259" key="5">
    <source>
        <dbReference type="SMART" id="SM00298"/>
    </source>
</evidence>
<sequence length="518" mass="57158">MAPQSSETKPMYQKDEKALCFHGELLYEAKVLEVRRVDPKDKTSAHEYRVHYKGWKNTWDDWVPQDRLRKLTDDNRELAANLRREATAAVTKAPPKSTGKTRRGQGSEFGSGRGSEERTSSVPAGGRGTKRARDNDIEKMDDNPANNDGKAAVQRKKRRDPVLSDNPNLDLVAYVPRRAAVQATSRLLGHTKPSVPATKPASRKAPAPGNSPAPAKTSGPVKASGPTKMTTPNKRSTSQVRTRSSTKLDKNASTTTKRAETSYHQRQAPIPINSSATGFNNAETQASKALKENRAGRVTKFRASSNTSTGFVGNYHTYVDETPIMPDDRETPKLPPFRPELKRTLQVDESDDDGLINETKKERRIVDDFIRAVRMERGPAPPLPPARTSAAASDATISDVDSDATITDPEDQNPPEEVLSKPSTQYPIFDDRRTSSTGSARRDLQFAGRELRPRHKFEHSSRRAPTPMASLAGSPNFGPPPVPQVAAPLNRGNPLSSPMDRPKPRYPRTSLWAPHGRY</sequence>
<dbReference type="GO" id="GO:0006355">
    <property type="term" value="P:regulation of DNA-templated transcription"/>
    <property type="evidence" value="ECO:0007669"/>
    <property type="project" value="InterPro"/>
</dbReference>
<feature type="compositionally biased region" description="Basic and acidic residues" evidence="4">
    <location>
        <begin position="429"/>
        <end position="444"/>
    </location>
</feature>
<feature type="compositionally biased region" description="Low complexity" evidence="4">
    <location>
        <begin position="235"/>
        <end position="245"/>
    </location>
</feature>
<dbReference type="SUPFAM" id="SSF54160">
    <property type="entry name" value="Chromo domain-like"/>
    <property type="match status" value="1"/>
</dbReference>
<dbReference type="PANTHER" id="PTHR10880">
    <property type="entry name" value="MORTALITY FACTOR 4-LIKE PROTEIN"/>
    <property type="match status" value="1"/>
</dbReference>
<dbReference type="GO" id="GO:0006338">
    <property type="term" value="P:chromatin remodeling"/>
    <property type="evidence" value="ECO:0007669"/>
    <property type="project" value="UniProtKB-ARBA"/>
</dbReference>
<dbReference type="InterPro" id="IPR053820">
    <property type="entry name" value="MSL3_chromo-like"/>
</dbReference>
<dbReference type="Gene3D" id="2.30.30.140">
    <property type="match status" value="1"/>
</dbReference>
<dbReference type="GO" id="GO:0032221">
    <property type="term" value="C:Rpd3S complex"/>
    <property type="evidence" value="ECO:0007669"/>
    <property type="project" value="TreeGrafter"/>
</dbReference>
<dbReference type="CDD" id="cd18983">
    <property type="entry name" value="CBD_MSL3_like"/>
    <property type="match status" value="1"/>
</dbReference>
<accession>A0AA39D0H0</accession>
<evidence type="ECO:0000256" key="1">
    <source>
        <dbReference type="ARBA" id="ARBA00009093"/>
    </source>
</evidence>
<feature type="domain" description="Chromo" evidence="5">
    <location>
        <begin position="26"/>
        <end position="86"/>
    </location>
</feature>
<dbReference type="InterPro" id="IPR016197">
    <property type="entry name" value="Chromo-like_dom_sf"/>
</dbReference>
<dbReference type="InterPro" id="IPR008676">
    <property type="entry name" value="MRG"/>
</dbReference>
<dbReference type="InterPro" id="IPR000953">
    <property type="entry name" value="Chromo/chromo_shadow_dom"/>
</dbReference>